<evidence type="ECO:0000256" key="2">
    <source>
        <dbReference type="SAM" id="SignalP"/>
    </source>
</evidence>
<evidence type="ECO:0000313" key="5">
    <source>
        <dbReference type="Proteomes" id="UP001642464"/>
    </source>
</evidence>
<protein>
    <submittedName>
        <fullName evidence="4">Uncharacterized protein</fullName>
    </submittedName>
</protein>
<sequence length="108" mass="12398">MLLGCLIATLGLVLGCEEEFLMQTQLLQVKTELLPKESSNVTVHFYHRHLEQWRTGPVDKIVKALEWVKNFSEIRLDIRDRENHSVDLEHMESGKTYTIHGTDPPGDA</sequence>
<organism evidence="4 5">
    <name type="scientific">Durusdinium trenchii</name>
    <dbReference type="NCBI Taxonomy" id="1381693"/>
    <lineage>
        <taxon>Eukaryota</taxon>
        <taxon>Sar</taxon>
        <taxon>Alveolata</taxon>
        <taxon>Dinophyceae</taxon>
        <taxon>Suessiales</taxon>
        <taxon>Symbiodiniaceae</taxon>
        <taxon>Durusdinium</taxon>
    </lineage>
</organism>
<evidence type="ECO:0000313" key="3">
    <source>
        <dbReference type="EMBL" id="CAK9025358.1"/>
    </source>
</evidence>
<dbReference type="EMBL" id="CAXAMM010011192">
    <property type="protein sequence ID" value="CAK9025478.1"/>
    <property type="molecule type" value="Genomic_DNA"/>
</dbReference>
<accession>A0ABP0KFL1</accession>
<dbReference type="EMBL" id="CAXAMM010011126">
    <property type="protein sequence ID" value="CAK9025358.1"/>
    <property type="molecule type" value="Genomic_DNA"/>
</dbReference>
<feature type="chain" id="PRO_5045029219" evidence="2">
    <location>
        <begin position="16"/>
        <end position="108"/>
    </location>
</feature>
<gene>
    <name evidence="3" type="ORF">SCF082_LOCUS17054</name>
    <name evidence="4" type="ORF">SCF082_LOCUS17104</name>
</gene>
<keyword evidence="5" id="KW-1185">Reference proteome</keyword>
<feature type="region of interest" description="Disordered" evidence="1">
    <location>
        <begin position="89"/>
        <end position="108"/>
    </location>
</feature>
<dbReference type="Proteomes" id="UP001642464">
    <property type="component" value="Unassembled WGS sequence"/>
</dbReference>
<feature type="signal peptide" evidence="2">
    <location>
        <begin position="1"/>
        <end position="15"/>
    </location>
</feature>
<reference evidence="4 5" key="1">
    <citation type="submission" date="2024-02" db="EMBL/GenBank/DDBJ databases">
        <authorList>
            <person name="Chen Y."/>
            <person name="Shah S."/>
            <person name="Dougan E. K."/>
            <person name="Thang M."/>
            <person name="Chan C."/>
        </authorList>
    </citation>
    <scope>NUCLEOTIDE SEQUENCE [LARGE SCALE GENOMIC DNA]</scope>
</reference>
<evidence type="ECO:0000313" key="4">
    <source>
        <dbReference type="EMBL" id="CAK9025478.1"/>
    </source>
</evidence>
<keyword evidence="2" id="KW-0732">Signal</keyword>
<name>A0ABP0KFL1_9DINO</name>
<comment type="caution">
    <text evidence="4">The sequence shown here is derived from an EMBL/GenBank/DDBJ whole genome shotgun (WGS) entry which is preliminary data.</text>
</comment>
<proteinExistence type="predicted"/>
<evidence type="ECO:0000256" key="1">
    <source>
        <dbReference type="SAM" id="MobiDB-lite"/>
    </source>
</evidence>